<reference evidence="1 2" key="1">
    <citation type="submission" date="2021-01" db="EMBL/GenBank/DDBJ databases">
        <title>Whole genome shotgun sequence of Catellatospora citrea NBRC 14495.</title>
        <authorList>
            <person name="Komaki H."/>
            <person name="Tamura T."/>
        </authorList>
    </citation>
    <scope>NUCLEOTIDE SEQUENCE [LARGE SCALE GENOMIC DNA]</scope>
    <source>
        <strain evidence="1 2">NBRC 14495</strain>
    </source>
</reference>
<protein>
    <submittedName>
        <fullName evidence="1">Uncharacterized protein</fullName>
    </submittedName>
</protein>
<dbReference type="EMBL" id="BONH01000084">
    <property type="protein sequence ID" value="GIG03261.1"/>
    <property type="molecule type" value="Genomic_DNA"/>
</dbReference>
<evidence type="ECO:0000313" key="1">
    <source>
        <dbReference type="EMBL" id="GIG03261.1"/>
    </source>
</evidence>
<accession>A0A8J3KU69</accession>
<keyword evidence="2" id="KW-1185">Reference proteome</keyword>
<dbReference type="Proteomes" id="UP000659904">
    <property type="component" value="Unassembled WGS sequence"/>
</dbReference>
<organism evidence="1 2">
    <name type="scientific">Catellatospora citrea</name>
    <dbReference type="NCBI Taxonomy" id="53366"/>
    <lineage>
        <taxon>Bacteria</taxon>
        <taxon>Bacillati</taxon>
        <taxon>Actinomycetota</taxon>
        <taxon>Actinomycetes</taxon>
        <taxon>Micromonosporales</taxon>
        <taxon>Micromonosporaceae</taxon>
        <taxon>Catellatospora</taxon>
    </lineage>
</organism>
<name>A0A8J3KU69_9ACTN</name>
<proteinExistence type="predicted"/>
<comment type="caution">
    <text evidence="1">The sequence shown here is derived from an EMBL/GenBank/DDBJ whole genome shotgun (WGS) entry which is preliminary data.</text>
</comment>
<dbReference type="AlphaFoldDB" id="A0A8J3KU69"/>
<evidence type="ECO:0000313" key="2">
    <source>
        <dbReference type="Proteomes" id="UP000659904"/>
    </source>
</evidence>
<sequence length="225" mass="24074">MTDLTVRCGPVDTSLSHAEVADWSFATAREPSRFGAAIARSERETEHALGDEGATLCGVAEQAVDAHRHFFRPGHPSACPVCRERAAAAPTQPSGQERLYDIIQAAASGPVRAELSSALQRGANIRLWIYGPARGLAEHYARLDEIVEGGPAVAEALNVDGSIGLATVDHGRWQFVIVLPDNGPPLIARAAAYRSSVVVLKADDPRVIARLKAEAEARDERGRAR</sequence>
<gene>
    <name evidence="1" type="ORF">Cci01nite_83540</name>
</gene>